<evidence type="ECO:0000313" key="1">
    <source>
        <dbReference type="EMBL" id="RBW70900.1"/>
    </source>
</evidence>
<dbReference type="EMBL" id="QOCW01000002">
    <property type="protein sequence ID" value="RBW70900.1"/>
    <property type="molecule type" value="Genomic_DNA"/>
</dbReference>
<dbReference type="OrthoDB" id="1684946at2"/>
<dbReference type="AlphaFoldDB" id="A0A366XWY3"/>
<dbReference type="Proteomes" id="UP000253314">
    <property type="component" value="Unassembled WGS sequence"/>
</dbReference>
<proteinExistence type="predicted"/>
<dbReference type="Pfam" id="PF10055">
    <property type="entry name" value="DUF2292"/>
    <property type="match status" value="1"/>
</dbReference>
<name>A0A366XWY3_9BACI</name>
<protein>
    <submittedName>
        <fullName evidence="1">DUF2292 domain-containing protein</fullName>
    </submittedName>
</protein>
<organism evidence="1 2">
    <name type="scientific">Bacillus taeanensis</name>
    <dbReference type="NCBI Taxonomy" id="273032"/>
    <lineage>
        <taxon>Bacteria</taxon>
        <taxon>Bacillati</taxon>
        <taxon>Bacillota</taxon>
        <taxon>Bacilli</taxon>
        <taxon>Bacillales</taxon>
        <taxon>Bacillaceae</taxon>
        <taxon>Bacillus</taxon>
    </lineage>
</organism>
<gene>
    <name evidence="1" type="ORF">DS031_02565</name>
</gene>
<dbReference type="RefSeq" id="WP_113804378.1">
    <property type="nucleotide sequence ID" value="NZ_QOCW01000002.1"/>
</dbReference>
<comment type="caution">
    <text evidence="1">The sequence shown here is derived from an EMBL/GenBank/DDBJ whole genome shotgun (WGS) entry which is preliminary data.</text>
</comment>
<keyword evidence="2" id="KW-1185">Reference proteome</keyword>
<sequence>MSEKKEEFNKVIVQIERMLETLEFGSVTLVVQNGKVIQIEKNEKIRMK</sequence>
<dbReference type="InterPro" id="IPR018743">
    <property type="entry name" value="DUF2292"/>
</dbReference>
<reference evidence="1 2" key="1">
    <citation type="submission" date="2018-07" db="EMBL/GenBank/DDBJ databases">
        <title>Lottiidibacillus patelloidae gen. nov., sp. nov., isolated from the intestinal tract of a marine limpet and the reclassification of B. taeanensis BH030017T, B. algicola KMM 3737T and B. hwajinpoensis SW-72T as genus Lottiidibacillus.</title>
        <authorList>
            <person name="Liu R."/>
            <person name="Huang Z."/>
        </authorList>
    </citation>
    <scope>NUCLEOTIDE SEQUENCE [LARGE SCALE GENOMIC DNA]</scope>
    <source>
        <strain evidence="1 2">BH030017</strain>
    </source>
</reference>
<accession>A0A366XWY3</accession>
<evidence type="ECO:0000313" key="2">
    <source>
        <dbReference type="Proteomes" id="UP000253314"/>
    </source>
</evidence>